<gene>
    <name evidence="2" type="ORF">A2672_02585</name>
</gene>
<dbReference type="EMBL" id="MHTT01000010">
    <property type="protein sequence ID" value="OHA65830.1"/>
    <property type="molecule type" value="Genomic_DNA"/>
</dbReference>
<dbReference type="SUPFAM" id="SSF52833">
    <property type="entry name" value="Thioredoxin-like"/>
    <property type="match status" value="1"/>
</dbReference>
<evidence type="ECO:0000313" key="3">
    <source>
        <dbReference type="Proteomes" id="UP000178065"/>
    </source>
</evidence>
<evidence type="ECO:0000313" key="2">
    <source>
        <dbReference type="EMBL" id="OHA65830.1"/>
    </source>
</evidence>
<protein>
    <submittedName>
        <fullName evidence="2">NrdH-redoxin</fullName>
    </submittedName>
</protein>
<organism evidence="2 3">
    <name type="scientific">Candidatus Wildermuthbacteria bacterium RIFCSPHIGHO2_01_FULL_49_22b</name>
    <dbReference type="NCBI Taxonomy" id="1802448"/>
    <lineage>
        <taxon>Bacteria</taxon>
        <taxon>Candidatus Wildermuthiibacteriota</taxon>
    </lineage>
</organism>
<dbReference type="CDD" id="cd02976">
    <property type="entry name" value="NrdH"/>
    <property type="match status" value="1"/>
</dbReference>
<dbReference type="GO" id="GO:0045454">
    <property type="term" value="P:cell redox homeostasis"/>
    <property type="evidence" value="ECO:0007669"/>
    <property type="project" value="TreeGrafter"/>
</dbReference>
<dbReference type="NCBIfam" id="TIGR02196">
    <property type="entry name" value="GlrX_YruB"/>
    <property type="match status" value="1"/>
</dbReference>
<dbReference type="GO" id="GO:0009055">
    <property type="term" value="F:electron transfer activity"/>
    <property type="evidence" value="ECO:0007669"/>
    <property type="project" value="TreeGrafter"/>
</dbReference>
<dbReference type="PANTHER" id="PTHR34386">
    <property type="entry name" value="GLUTAREDOXIN"/>
    <property type="match status" value="1"/>
</dbReference>
<dbReference type="Gene3D" id="3.40.30.10">
    <property type="entry name" value="Glutaredoxin"/>
    <property type="match status" value="1"/>
</dbReference>
<dbReference type="Pfam" id="PF00462">
    <property type="entry name" value="Glutaredoxin"/>
    <property type="match status" value="1"/>
</dbReference>
<dbReference type="PROSITE" id="PS51354">
    <property type="entry name" value="GLUTAREDOXIN_2"/>
    <property type="match status" value="1"/>
</dbReference>
<accession>A0A1G2QZ22</accession>
<feature type="domain" description="Glutaredoxin" evidence="1">
    <location>
        <begin position="4"/>
        <end position="62"/>
    </location>
</feature>
<dbReference type="InterPro" id="IPR051548">
    <property type="entry name" value="Grx-like_ET"/>
</dbReference>
<name>A0A1G2QZ22_9BACT</name>
<sequence>MADVTIYTTPTCVYCKAAKEFFRENNIEYEEKDVAKDEQARDAMVEKSGQLGVPVIDVRGSIVVGFDEKKLLELLRIK</sequence>
<dbReference type="InterPro" id="IPR011911">
    <property type="entry name" value="GlrX_YruB"/>
</dbReference>
<dbReference type="InterPro" id="IPR002109">
    <property type="entry name" value="Glutaredoxin"/>
</dbReference>
<evidence type="ECO:0000259" key="1">
    <source>
        <dbReference type="Pfam" id="PF00462"/>
    </source>
</evidence>
<dbReference type="InterPro" id="IPR036249">
    <property type="entry name" value="Thioredoxin-like_sf"/>
</dbReference>
<dbReference type="PANTHER" id="PTHR34386:SF1">
    <property type="entry name" value="GLUTAREDOXIN-LIKE PROTEIN NRDH"/>
    <property type="match status" value="1"/>
</dbReference>
<dbReference type="STRING" id="1802448.A2672_02585"/>
<dbReference type="AlphaFoldDB" id="A0A1G2QZ22"/>
<proteinExistence type="predicted"/>
<reference evidence="2 3" key="1">
    <citation type="journal article" date="2016" name="Nat. Commun.">
        <title>Thousands of microbial genomes shed light on interconnected biogeochemical processes in an aquifer system.</title>
        <authorList>
            <person name="Anantharaman K."/>
            <person name="Brown C.T."/>
            <person name="Hug L.A."/>
            <person name="Sharon I."/>
            <person name="Castelle C.J."/>
            <person name="Probst A.J."/>
            <person name="Thomas B.C."/>
            <person name="Singh A."/>
            <person name="Wilkins M.J."/>
            <person name="Karaoz U."/>
            <person name="Brodie E.L."/>
            <person name="Williams K.H."/>
            <person name="Hubbard S.S."/>
            <person name="Banfield J.F."/>
        </authorList>
    </citation>
    <scope>NUCLEOTIDE SEQUENCE [LARGE SCALE GENOMIC DNA]</scope>
</reference>
<dbReference type="Proteomes" id="UP000178065">
    <property type="component" value="Unassembled WGS sequence"/>
</dbReference>
<comment type="caution">
    <text evidence="2">The sequence shown here is derived from an EMBL/GenBank/DDBJ whole genome shotgun (WGS) entry which is preliminary data.</text>
</comment>